<organism evidence="1 2">
    <name type="scientific">Candidatus Kaiserbacteria bacterium CG10_big_fil_rev_8_21_14_0_10_49_17</name>
    <dbReference type="NCBI Taxonomy" id="1974609"/>
    <lineage>
        <taxon>Bacteria</taxon>
        <taxon>Candidatus Kaiseribacteriota</taxon>
    </lineage>
</organism>
<dbReference type="GO" id="GO:0008781">
    <property type="term" value="F:N-acylneuraminate cytidylyltransferase activity"/>
    <property type="evidence" value="ECO:0007669"/>
    <property type="project" value="TreeGrafter"/>
</dbReference>
<protein>
    <submittedName>
        <fullName evidence="1">Acylneuraminate cytidylyltransferase family protein</fullName>
    </submittedName>
</protein>
<dbReference type="EMBL" id="PFBJ01000015">
    <property type="protein sequence ID" value="PIT91000.1"/>
    <property type="molecule type" value="Genomic_DNA"/>
</dbReference>
<comment type="caution">
    <text evidence="1">The sequence shown here is derived from an EMBL/GenBank/DDBJ whole genome shotgun (WGS) entry which is preliminary data.</text>
</comment>
<keyword evidence="1" id="KW-0808">Transferase</keyword>
<dbReference type="InterPro" id="IPR029044">
    <property type="entry name" value="Nucleotide-diphossugar_trans"/>
</dbReference>
<proteinExistence type="predicted"/>
<reference evidence="2" key="1">
    <citation type="submission" date="2017-09" db="EMBL/GenBank/DDBJ databases">
        <title>Depth-based differentiation of microbial function through sediment-hosted aquifers and enrichment of novel symbionts in the deep terrestrial subsurface.</title>
        <authorList>
            <person name="Probst A.J."/>
            <person name="Ladd B."/>
            <person name="Jarett J.K."/>
            <person name="Geller-Mcgrath D.E."/>
            <person name="Sieber C.M.K."/>
            <person name="Emerson J.B."/>
            <person name="Anantharaman K."/>
            <person name="Thomas B.C."/>
            <person name="Malmstrom R."/>
            <person name="Stieglmeier M."/>
            <person name="Klingl A."/>
            <person name="Woyke T."/>
            <person name="Ryan C.M."/>
            <person name="Banfield J.F."/>
        </authorList>
    </citation>
    <scope>NUCLEOTIDE SEQUENCE [LARGE SCALE GENOMIC DNA]</scope>
</reference>
<dbReference type="Gene3D" id="3.90.550.10">
    <property type="entry name" value="Spore Coat Polysaccharide Biosynthesis Protein SpsA, Chain A"/>
    <property type="match status" value="1"/>
</dbReference>
<dbReference type="PANTHER" id="PTHR21485">
    <property type="entry name" value="HAD SUPERFAMILY MEMBERS CMAS AND KDSC"/>
    <property type="match status" value="1"/>
</dbReference>
<dbReference type="CDD" id="cd02513">
    <property type="entry name" value="CMP-NeuAc_Synthase"/>
    <property type="match status" value="1"/>
</dbReference>
<name>A0A2M6WDX4_9BACT</name>
<evidence type="ECO:0000313" key="1">
    <source>
        <dbReference type="EMBL" id="PIT91000.1"/>
    </source>
</evidence>
<keyword evidence="1" id="KW-0548">Nucleotidyltransferase</keyword>
<dbReference type="AlphaFoldDB" id="A0A2M6WDX4"/>
<sequence>MQHKDKKILAIIPARGGSKGIKDKNITPVLGKPLISYVIETLKKSAHIDRIICSTDEEKIASVAKEYGAEVPFMRPKELATDTAAVYPALVHAVHELQQFDGYVPDYIVLVQATSPLTTVEQVDSTIEKVLSENADSAITALPIEHDCHPYNIRTVREDGTVGFWMEEEHYKYPSRQVKPVFYTFGNVYVSSYTTLMETGRLEGKRNYIVEIDKESALDINGPEDLAEVEMALKRRNEK</sequence>
<dbReference type="Proteomes" id="UP000228809">
    <property type="component" value="Unassembled WGS sequence"/>
</dbReference>
<dbReference type="SUPFAM" id="SSF53448">
    <property type="entry name" value="Nucleotide-diphospho-sugar transferases"/>
    <property type="match status" value="1"/>
</dbReference>
<dbReference type="Pfam" id="PF02348">
    <property type="entry name" value="CTP_transf_3"/>
    <property type="match status" value="1"/>
</dbReference>
<gene>
    <name evidence="1" type="ORF">COU17_02785</name>
</gene>
<dbReference type="PANTHER" id="PTHR21485:SF6">
    <property type="entry name" value="N-ACYLNEURAMINATE CYTIDYLYLTRANSFERASE-RELATED"/>
    <property type="match status" value="1"/>
</dbReference>
<dbReference type="InterPro" id="IPR003329">
    <property type="entry name" value="Cytidylyl_trans"/>
</dbReference>
<accession>A0A2M6WDX4</accession>
<dbReference type="InterPro" id="IPR050793">
    <property type="entry name" value="CMP-NeuNAc_synthase"/>
</dbReference>
<evidence type="ECO:0000313" key="2">
    <source>
        <dbReference type="Proteomes" id="UP000228809"/>
    </source>
</evidence>